<dbReference type="GO" id="GO:0050660">
    <property type="term" value="F:flavin adenine dinucleotide binding"/>
    <property type="evidence" value="ECO:0007669"/>
    <property type="project" value="TreeGrafter"/>
</dbReference>
<keyword evidence="1" id="KW-0560">Oxidoreductase</keyword>
<gene>
    <name evidence="2" type="ORF">BKA14_001412</name>
</gene>
<dbReference type="GO" id="GO:0004497">
    <property type="term" value="F:monooxygenase activity"/>
    <property type="evidence" value="ECO:0007669"/>
    <property type="project" value="TreeGrafter"/>
</dbReference>
<name>A0A7W7CMZ9_9ACTN</name>
<evidence type="ECO:0000256" key="1">
    <source>
        <dbReference type="ARBA" id="ARBA00023002"/>
    </source>
</evidence>
<dbReference type="PRINTS" id="PR00469">
    <property type="entry name" value="PNDRDTASEII"/>
</dbReference>
<organism evidence="2 3">
    <name type="scientific">Paractinoplanes abujensis</name>
    <dbReference type="NCBI Taxonomy" id="882441"/>
    <lineage>
        <taxon>Bacteria</taxon>
        <taxon>Bacillati</taxon>
        <taxon>Actinomycetota</taxon>
        <taxon>Actinomycetes</taxon>
        <taxon>Micromonosporales</taxon>
        <taxon>Micromonosporaceae</taxon>
        <taxon>Paractinoplanes</taxon>
    </lineage>
</organism>
<dbReference type="InterPro" id="IPR036188">
    <property type="entry name" value="FAD/NAD-bd_sf"/>
</dbReference>
<dbReference type="PANTHER" id="PTHR43539:SF78">
    <property type="entry name" value="FLAVIN-CONTAINING MONOOXYGENASE"/>
    <property type="match status" value="1"/>
</dbReference>
<dbReference type="Pfam" id="PF13738">
    <property type="entry name" value="Pyr_redox_3"/>
    <property type="match status" value="1"/>
</dbReference>
<dbReference type="Proteomes" id="UP000542742">
    <property type="component" value="Unassembled WGS sequence"/>
</dbReference>
<dbReference type="Gene3D" id="3.50.50.60">
    <property type="entry name" value="FAD/NAD(P)-binding domain"/>
    <property type="match status" value="1"/>
</dbReference>
<comment type="caution">
    <text evidence="2">The sequence shown here is derived from an EMBL/GenBank/DDBJ whole genome shotgun (WGS) entry which is preliminary data.</text>
</comment>
<protein>
    <recommendedName>
        <fullName evidence="4">Pyridine nucleotide-disulfide oxidoreductase</fullName>
    </recommendedName>
</protein>
<accession>A0A7W7CMZ9</accession>
<evidence type="ECO:0000313" key="3">
    <source>
        <dbReference type="Proteomes" id="UP000542742"/>
    </source>
</evidence>
<keyword evidence="3" id="KW-1185">Reference proteome</keyword>
<evidence type="ECO:0000313" key="2">
    <source>
        <dbReference type="EMBL" id="MBB4691264.1"/>
    </source>
</evidence>
<reference evidence="2 3" key="1">
    <citation type="submission" date="2020-08" db="EMBL/GenBank/DDBJ databases">
        <title>Sequencing the genomes of 1000 actinobacteria strains.</title>
        <authorList>
            <person name="Klenk H.-P."/>
        </authorList>
    </citation>
    <scope>NUCLEOTIDE SEQUENCE [LARGE SCALE GENOMIC DNA]</scope>
    <source>
        <strain evidence="2 3">DSM 45518</strain>
    </source>
</reference>
<dbReference type="PANTHER" id="PTHR43539">
    <property type="entry name" value="FLAVIN-BINDING MONOOXYGENASE-LIKE PROTEIN (AFU_ORTHOLOGUE AFUA_4G09220)"/>
    <property type="match status" value="1"/>
</dbReference>
<dbReference type="PRINTS" id="PR00368">
    <property type="entry name" value="FADPNR"/>
</dbReference>
<dbReference type="EMBL" id="JACHMF010000001">
    <property type="protein sequence ID" value="MBB4691264.1"/>
    <property type="molecule type" value="Genomic_DNA"/>
</dbReference>
<evidence type="ECO:0008006" key="4">
    <source>
        <dbReference type="Google" id="ProtNLM"/>
    </source>
</evidence>
<dbReference type="SUPFAM" id="SSF51905">
    <property type="entry name" value="FAD/NAD(P)-binding domain"/>
    <property type="match status" value="2"/>
</dbReference>
<dbReference type="InterPro" id="IPR050982">
    <property type="entry name" value="Auxin_biosynth/cation_transpt"/>
</dbReference>
<dbReference type="RefSeq" id="WP_239092419.1">
    <property type="nucleotide sequence ID" value="NZ_BOMC01000006.1"/>
</dbReference>
<dbReference type="AlphaFoldDB" id="A0A7W7CMZ9"/>
<sequence>MSERSATVVVIGGGQSGLSAAYHLARRGFTSALETVGERTFVVLDAESAAGGAWRHRWESLRMGTVNGIFDLPGLAQPPVDPGEPSRTAVPRYFEAFERTFDPPILRPVQVSGVHDKGADGLLVESDAGRWHTRAIINATGTWTNPVRSHYPGRESFAGLQLHTHDYVSADQFAGRRVAVVGGGISALQQLEEIDRVATTFWYTRRVPVWRTDGFDPEVAGREVIARVTADVEAGRPTGSVVSYTGLPWSPVAAGKRRPMFTAIEPCGVRESDGSFTSVDAILWATGFKAALQHLDPLGLRNETGGIRMHNTQVAADPRVHLIGFGPSQSTVGANRAGRDAVAAIVRELRPASRPTSR</sequence>
<proteinExistence type="predicted"/>